<evidence type="ECO:0000256" key="1">
    <source>
        <dbReference type="SAM" id="SignalP"/>
    </source>
</evidence>
<evidence type="ECO:0000313" key="3">
    <source>
        <dbReference type="EMBL" id="SNZ00855.1"/>
    </source>
</evidence>
<reference evidence="4" key="1">
    <citation type="submission" date="2017-09" db="EMBL/GenBank/DDBJ databases">
        <authorList>
            <person name="Varghese N."/>
            <person name="Submissions S."/>
        </authorList>
    </citation>
    <scope>NUCLEOTIDE SEQUENCE [LARGE SCALE GENOMIC DNA]</scope>
    <source>
        <strain evidence="4">DSM 25885</strain>
    </source>
</reference>
<feature type="domain" description="DUF3857" evidence="2">
    <location>
        <begin position="68"/>
        <end position="209"/>
    </location>
</feature>
<organism evidence="3 4">
    <name type="scientific">Flagellimonas pacifica</name>
    <dbReference type="NCBI Taxonomy" id="1247520"/>
    <lineage>
        <taxon>Bacteria</taxon>
        <taxon>Pseudomonadati</taxon>
        <taxon>Bacteroidota</taxon>
        <taxon>Flavobacteriia</taxon>
        <taxon>Flavobacteriales</taxon>
        <taxon>Flavobacteriaceae</taxon>
        <taxon>Flagellimonas</taxon>
    </lineage>
</organism>
<dbReference type="Gene3D" id="3.10.620.30">
    <property type="match status" value="1"/>
</dbReference>
<keyword evidence="4" id="KW-1185">Reference proteome</keyword>
<dbReference type="Gene3D" id="2.60.40.3140">
    <property type="match status" value="1"/>
</dbReference>
<name>A0A285MUK7_9FLAO</name>
<proteinExistence type="predicted"/>
<dbReference type="Pfam" id="PF12969">
    <property type="entry name" value="DUF3857"/>
    <property type="match status" value="1"/>
</dbReference>
<evidence type="ECO:0000313" key="4">
    <source>
        <dbReference type="Proteomes" id="UP000219048"/>
    </source>
</evidence>
<keyword evidence="1" id="KW-0732">Signal</keyword>
<feature type="signal peptide" evidence="1">
    <location>
        <begin position="1"/>
        <end position="18"/>
    </location>
</feature>
<dbReference type="OrthoDB" id="98874at2"/>
<dbReference type="RefSeq" id="WP_097046320.1">
    <property type="nucleotide sequence ID" value="NZ_OBEH01000004.1"/>
</dbReference>
<dbReference type="InterPro" id="IPR024618">
    <property type="entry name" value="DUF3857"/>
</dbReference>
<feature type="chain" id="PRO_5012628570" description="DUF3857 domain-containing protein" evidence="1">
    <location>
        <begin position="19"/>
        <end position="676"/>
    </location>
</feature>
<evidence type="ECO:0000259" key="2">
    <source>
        <dbReference type="Pfam" id="PF12969"/>
    </source>
</evidence>
<protein>
    <recommendedName>
        <fullName evidence="2">DUF3857 domain-containing protein</fullName>
    </recommendedName>
</protein>
<dbReference type="Proteomes" id="UP000219048">
    <property type="component" value="Unassembled WGS sequence"/>
</dbReference>
<dbReference type="AlphaFoldDB" id="A0A285MUK7"/>
<dbReference type="EMBL" id="OBEH01000004">
    <property type="protein sequence ID" value="SNZ00855.1"/>
    <property type="molecule type" value="Genomic_DNA"/>
</dbReference>
<sequence>MKKVLFFLAFLIVQSILAQDHSFGKVSKEELEEKFNPADSSASATYLYKYRKTHFEYLNDEGFQLLTEVHERIKIYNKEGLDYATKKINLYKNSSAKEKVGMLKASTYNLVDGKIEAEKLKKDGEFETELNKYYNQKSFTMPKAKEGSVIEYKYRIISPFVFNVDEFVFQHDIPIKKLNAIMEAPEYFSFRVNMKGFLNITPKVSSKNGKIQIKNRVRQSSQGYSLSGGNSVTKFSTSNIDYKIDTYHYDFNNVPTLKEEPYVNNIDNYRSGVKYELSYIKYPNSGPKFYSTTWEDVIKTIYDSSNFGSELNKTNYYKEDLNTFLLDVTDNDKKIELILDFVKSKVKWNDYNGKYTTSGGVRKAYKEQTGNVAEINLMLTSMLRYAGFNANPVLVSTRTNGIPLFPTREGYNYVICAITEPNNVTLLDASSQFSTPNVLPFRTLNWEGRIIKKEGTSKVVDLYPKTKSMQKIFVHNTLEENGDLNGKIRILYKDHDALKFRNEYLKADQEDYLVGLEEKNGGLEISNFNVKNEQELSKPVMVSYDFYRDGAFEKIGERIYISPLFFLTTSTNPFTLEKREYPVDFGYPSGKDIISTVKIPVGFQIESLPEPMVLLMPDGLGQIRYNIQGQGDDSIQLKVVSEINQAIITPMYYDTLKDYYKKMIEKLNEKVVLSKI</sequence>
<dbReference type="Gene3D" id="2.60.120.1130">
    <property type="match status" value="1"/>
</dbReference>
<gene>
    <name evidence="3" type="ORF">SAMN06265377_2682</name>
</gene>
<accession>A0A285MUK7</accession>